<accession>A0AAD4WUJ8</accession>
<gene>
    <name evidence="1" type="ORF">L3X38_001429</name>
</gene>
<dbReference type="AlphaFoldDB" id="A0AAD4WUJ8"/>
<name>A0AAD4WUJ8_PRUDU</name>
<comment type="caution">
    <text evidence="1">The sequence shown here is derived from an EMBL/GenBank/DDBJ whole genome shotgun (WGS) entry which is preliminary data.</text>
</comment>
<reference evidence="1 2" key="1">
    <citation type="journal article" date="2022" name="G3 (Bethesda)">
        <title>Whole-genome sequence and methylome profiling of the almond [Prunus dulcis (Mill.) D.A. Webb] cultivar 'Nonpareil'.</title>
        <authorList>
            <person name="D'Amico-Willman K.M."/>
            <person name="Ouma W.Z."/>
            <person name="Meulia T."/>
            <person name="Sideli G.M."/>
            <person name="Gradziel T.M."/>
            <person name="Fresnedo-Ramirez J."/>
        </authorList>
    </citation>
    <scope>NUCLEOTIDE SEQUENCE [LARGE SCALE GENOMIC DNA]</scope>
    <source>
        <strain evidence="1">Clone GOH B32 T37-40</strain>
    </source>
</reference>
<dbReference type="EMBL" id="JAJFAZ020000001">
    <property type="protein sequence ID" value="KAI5348542.1"/>
    <property type="molecule type" value="Genomic_DNA"/>
</dbReference>
<evidence type="ECO:0000313" key="1">
    <source>
        <dbReference type="EMBL" id="KAI5348542.1"/>
    </source>
</evidence>
<proteinExistence type="predicted"/>
<keyword evidence="2" id="KW-1185">Reference proteome</keyword>
<sequence>MRQTDQKTLTRTRRRPIPLSQSFELFLRLRASLCSATNKRNAIRILIKSQSSVPHSSLHVNLSSRPPLRFVSWISANLVEY</sequence>
<protein>
    <submittedName>
        <fullName evidence="1">Uncharacterized protein</fullName>
    </submittedName>
</protein>
<evidence type="ECO:0000313" key="2">
    <source>
        <dbReference type="Proteomes" id="UP001054821"/>
    </source>
</evidence>
<dbReference type="Proteomes" id="UP001054821">
    <property type="component" value="Chromosome 1"/>
</dbReference>
<organism evidence="1 2">
    <name type="scientific">Prunus dulcis</name>
    <name type="common">Almond</name>
    <name type="synonym">Amygdalus dulcis</name>
    <dbReference type="NCBI Taxonomy" id="3755"/>
    <lineage>
        <taxon>Eukaryota</taxon>
        <taxon>Viridiplantae</taxon>
        <taxon>Streptophyta</taxon>
        <taxon>Embryophyta</taxon>
        <taxon>Tracheophyta</taxon>
        <taxon>Spermatophyta</taxon>
        <taxon>Magnoliopsida</taxon>
        <taxon>eudicotyledons</taxon>
        <taxon>Gunneridae</taxon>
        <taxon>Pentapetalae</taxon>
        <taxon>rosids</taxon>
        <taxon>fabids</taxon>
        <taxon>Rosales</taxon>
        <taxon>Rosaceae</taxon>
        <taxon>Amygdaloideae</taxon>
        <taxon>Amygdaleae</taxon>
        <taxon>Prunus</taxon>
    </lineage>
</organism>